<dbReference type="AlphaFoldDB" id="A0A6G1KEN5"/>
<dbReference type="Proteomes" id="UP000799428">
    <property type="component" value="Unassembled WGS sequence"/>
</dbReference>
<feature type="compositionally biased region" description="Polar residues" evidence="1">
    <location>
        <begin position="664"/>
        <end position="676"/>
    </location>
</feature>
<feature type="compositionally biased region" description="Basic residues" evidence="1">
    <location>
        <begin position="743"/>
        <end position="757"/>
    </location>
</feature>
<feature type="region of interest" description="Disordered" evidence="1">
    <location>
        <begin position="645"/>
        <end position="676"/>
    </location>
</feature>
<keyword evidence="3" id="KW-1185">Reference proteome</keyword>
<gene>
    <name evidence="2" type="ORF">K504DRAFT_236347</name>
</gene>
<feature type="compositionally biased region" description="Basic and acidic residues" evidence="1">
    <location>
        <begin position="101"/>
        <end position="117"/>
    </location>
</feature>
<reference evidence="2" key="1">
    <citation type="journal article" date="2020" name="Stud. Mycol.">
        <title>101 Dothideomycetes genomes: a test case for predicting lifestyles and emergence of pathogens.</title>
        <authorList>
            <person name="Haridas S."/>
            <person name="Albert R."/>
            <person name="Binder M."/>
            <person name="Bloem J."/>
            <person name="Labutti K."/>
            <person name="Salamov A."/>
            <person name="Andreopoulos B."/>
            <person name="Baker S."/>
            <person name="Barry K."/>
            <person name="Bills G."/>
            <person name="Bluhm B."/>
            <person name="Cannon C."/>
            <person name="Castanera R."/>
            <person name="Culley D."/>
            <person name="Daum C."/>
            <person name="Ezra D."/>
            <person name="Gonzalez J."/>
            <person name="Henrissat B."/>
            <person name="Kuo A."/>
            <person name="Liang C."/>
            <person name="Lipzen A."/>
            <person name="Lutzoni F."/>
            <person name="Magnuson J."/>
            <person name="Mondo S."/>
            <person name="Nolan M."/>
            <person name="Ohm R."/>
            <person name="Pangilinan J."/>
            <person name="Park H.-J."/>
            <person name="Ramirez L."/>
            <person name="Alfaro M."/>
            <person name="Sun H."/>
            <person name="Tritt A."/>
            <person name="Yoshinaga Y."/>
            <person name="Zwiers L.-H."/>
            <person name="Turgeon B."/>
            <person name="Goodwin S."/>
            <person name="Spatafora J."/>
            <person name="Crous P."/>
            <person name="Grigoriev I."/>
        </authorList>
    </citation>
    <scope>NUCLEOTIDE SEQUENCE</scope>
    <source>
        <strain evidence="2">CBS 279.74</strain>
    </source>
</reference>
<feature type="region of interest" description="Disordered" evidence="1">
    <location>
        <begin position="709"/>
        <end position="757"/>
    </location>
</feature>
<feature type="region of interest" description="Disordered" evidence="1">
    <location>
        <begin position="409"/>
        <end position="450"/>
    </location>
</feature>
<name>A0A6G1KEN5_9PLEO</name>
<feature type="compositionally biased region" description="Polar residues" evidence="1">
    <location>
        <begin position="645"/>
        <end position="655"/>
    </location>
</feature>
<feature type="compositionally biased region" description="Basic and acidic residues" evidence="1">
    <location>
        <begin position="63"/>
        <end position="75"/>
    </location>
</feature>
<dbReference type="EMBL" id="MU005768">
    <property type="protein sequence ID" value="KAF2710817.1"/>
    <property type="molecule type" value="Genomic_DNA"/>
</dbReference>
<organism evidence="2 3">
    <name type="scientific">Pleomassaria siparia CBS 279.74</name>
    <dbReference type="NCBI Taxonomy" id="1314801"/>
    <lineage>
        <taxon>Eukaryota</taxon>
        <taxon>Fungi</taxon>
        <taxon>Dikarya</taxon>
        <taxon>Ascomycota</taxon>
        <taxon>Pezizomycotina</taxon>
        <taxon>Dothideomycetes</taxon>
        <taxon>Pleosporomycetidae</taxon>
        <taxon>Pleosporales</taxon>
        <taxon>Pleomassariaceae</taxon>
        <taxon>Pleomassaria</taxon>
    </lineage>
</organism>
<accession>A0A6G1KEN5</accession>
<proteinExistence type="predicted"/>
<sequence>MADSLPPSSSSSPPRSKPPSPLDDMSNAPKDIAVESAPKAPGSPLKSPTSPKPKSDSGGTNEDEGKADMNTEEVPKTPGKGLDVSSPEIPKPPRASIGTKRHLDYTPETSKKRKEEIVGDVLPTFRELESQSSREASPSPPKTKIKFKIPTTLKHSSNWNRKEEEEMHPHYYVKVSVDDPAYSHGREIYNRIPRHLLFGLAPHLEQELDFTSTTVLLPANWADEDTMHEVITSIIQSAKKGTGLEMYIQQIPIRLIQVHGVLVLFGMSREAEVVREKAWESMLNVVLTPGDVDWIWDTYGVWEHGISSDSEPKRIWGNSSAPDYVAKMSAAPYAEEYVEMMAWQILNLKARGGLNHVINDMIVDRCPALKKVLNSRQEKYGLGMSHQALPMPTISKPVELKPLEDDTAQEFRNEDQPPIPVDKGNKRPLEVPMPSGSDAEPLPAKKQKLPPTRSPALAAALNQERPSLNFGRTGVDIEQDKPVNIGWTPDRAVFNQSIVGKSTVPIAKQKVNPSSGFFKLGNATIAMPASSQLTQNNTSRDLFNLSNLSRNDSGTWAEGNSSNVLGGIRAEESFRVGGEPSIPSKSNNTPTPPFNAFEGQQTTPNPTNSFNSFNTAHTSSYVLDHTNMSGTSNLGGSTSVHFNPHSTTTSQSNNAGFGFGTPEPMQQNNPTSTPSGFNLNHPSFQSSTSAPSSINAGVSFFGTGANPIAPAPTFQSGSNDTGNGENPFMFQGGSSGSNSTGGRKIKQAKGVRRFPRR</sequence>
<evidence type="ECO:0000313" key="2">
    <source>
        <dbReference type="EMBL" id="KAF2710817.1"/>
    </source>
</evidence>
<feature type="compositionally biased region" description="Low complexity" evidence="1">
    <location>
        <begin position="1"/>
        <end position="14"/>
    </location>
</feature>
<protein>
    <submittedName>
        <fullName evidence="2">Uncharacterized protein</fullName>
    </submittedName>
</protein>
<evidence type="ECO:0000313" key="3">
    <source>
        <dbReference type="Proteomes" id="UP000799428"/>
    </source>
</evidence>
<feature type="region of interest" description="Disordered" evidence="1">
    <location>
        <begin position="1"/>
        <end position="147"/>
    </location>
</feature>
<feature type="compositionally biased region" description="Polar residues" evidence="1">
    <location>
        <begin position="713"/>
        <end position="724"/>
    </location>
</feature>
<dbReference type="OrthoDB" id="3793694at2759"/>
<evidence type="ECO:0000256" key="1">
    <source>
        <dbReference type="SAM" id="MobiDB-lite"/>
    </source>
</evidence>